<proteinExistence type="predicted"/>
<evidence type="ECO:0000313" key="3">
    <source>
        <dbReference type="Proteomes" id="UP000664771"/>
    </source>
</evidence>
<keyword evidence="3" id="KW-1185">Reference proteome</keyword>
<comment type="caution">
    <text evidence="2">The sequence shown here is derived from an EMBL/GenBank/DDBJ whole genome shotgun (WGS) entry which is preliminary data.</text>
</comment>
<organism evidence="2 3">
    <name type="scientific">Acetobacter sacchari</name>
    <dbReference type="NCBI Taxonomy" id="2661687"/>
    <lineage>
        <taxon>Bacteria</taxon>
        <taxon>Pseudomonadati</taxon>
        <taxon>Pseudomonadota</taxon>
        <taxon>Alphaproteobacteria</taxon>
        <taxon>Acetobacterales</taxon>
        <taxon>Acetobacteraceae</taxon>
        <taxon>Acetobacter</taxon>
    </lineage>
</organism>
<dbReference type="EMBL" id="JAFVMF010000014">
    <property type="protein sequence ID" value="MBO1360833.1"/>
    <property type="molecule type" value="Genomic_DNA"/>
</dbReference>
<dbReference type="Proteomes" id="UP000664771">
    <property type="component" value="Unassembled WGS sequence"/>
</dbReference>
<evidence type="ECO:0000313" key="2">
    <source>
        <dbReference type="EMBL" id="MBO1360833.1"/>
    </source>
</evidence>
<reference evidence="2 3" key="1">
    <citation type="submission" date="2021-03" db="EMBL/GenBank/DDBJ databases">
        <title>The complete genome sequence of Acetobacter sacchari TBRC 11175.</title>
        <authorList>
            <person name="Charoenyingcharoen P."/>
            <person name="Yukphan P."/>
        </authorList>
    </citation>
    <scope>NUCLEOTIDE SEQUENCE [LARGE SCALE GENOMIC DNA]</scope>
    <source>
        <strain evidence="2 3">TBRC 11175</strain>
    </source>
</reference>
<feature type="compositionally biased region" description="Polar residues" evidence="1">
    <location>
        <begin position="64"/>
        <end position="74"/>
    </location>
</feature>
<protein>
    <submittedName>
        <fullName evidence="2">Uncharacterized protein</fullName>
    </submittedName>
</protein>
<accession>A0ABS3LY70</accession>
<gene>
    <name evidence="2" type="ORF">J2D73_13665</name>
</gene>
<dbReference type="RefSeq" id="WP_207882105.1">
    <property type="nucleotide sequence ID" value="NZ_JAFVMF010000014.1"/>
</dbReference>
<evidence type="ECO:0000256" key="1">
    <source>
        <dbReference type="SAM" id="MobiDB-lite"/>
    </source>
</evidence>
<name>A0ABS3LY70_9PROT</name>
<sequence>MKAAGRAPSAERNASNDVLFNLHQELEAEAGRDEISGCAREHVDQSFRRSYKIHRGSDTRAPNPCNSFSKINRR</sequence>
<feature type="region of interest" description="Disordered" evidence="1">
    <location>
        <begin position="53"/>
        <end position="74"/>
    </location>
</feature>